<dbReference type="RefSeq" id="WP_154563464.1">
    <property type="nucleotide sequence ID" value="NZ_VOSW01000050.1"/>
</dbReference>
<protein>
    <submittedName>
        <fullName evidence="1">Uncharacterized protein</fullName>
    </submittedName>
</protein>
<dbReference type="Proteomes" id="UP000463700">
    <property type="component" value="Unassembled WGS sequence"/>
</dbReference>
<reference evidence="1 2" key="1">
    <citation type="journal article" date="2020" name="Int. J. Syst. Evol. Microbiol.">
        <title>Paraburkholderia madseniana sp. nov., a phenolic acid-degrading bacterium isolated from acidic forest soil.</title>
        <authorList>
            <person name="Wilhelm R.C."/>
            <person name="Murphy S.J.L."/>
            <person name="Feriancek N.M."/>
            <person name="Karasz D.C."/>
            <person name="DeRito C.M."/>
            <person name="Newman J.D."/>
            <person name="Buckley D.H."/>
        </authorList>
    </citation>
    <scope>NUCLEOTIDE SEQUENCE [LARGE SCALE GENOMIC DNA]</scope>
    <source>
        <strain evidence="1 2">RP11</strain>
    </source>
</reference>
<gene>
    <name evidence="1" type="ORF">FSO04_24875</name>
</gene>
<name>A0A6N6WBQ7_9BURK</name>
<organism evidence="1 2">
    <name type="scientific">Paraburkholderia madseniana</name>
    <dbReference type="NCBI Taxonomy" id="2599607"/>
    <lineage>
        <taxon>Bacteria</taxon>
        <taxon>Pseudomonadati</taxon>
        <taxon>Pseudomonadota</taxon>
        <taxon>Betaproteobacteria</taxon>
        <taxon>Burkholderiales</taxon>
        <taxon>Burkholderiaceae</taxon>
        <taxon>Paraburkholderia</taxon>
    </lineage>
</organism>
<evidence type="ECO:0000313" key="1">
    <source>
        <dbReference type="EMBL" id="KAE8757184.1"/>
    </source>
</evidence>
<dbReference type="EMBL" id="VOSW01000050">
    <property type="protein sequence ID" value="KAE8757184.1"/>
    <property type="molecule type" value="Genomic_DNA"/>
</dbReference>
<comment type="caution">
    <text evidence="1">The sequence shown here is derived from an EMBL/GenBank/DDBJ whole genome shotgun (WGS) entry which is preliminary data.</text>
</comment>
<proteinExistence type="predicted"/>
<dbReference type="AlphaFoldDB" id="A0A6N6WBQ7"/>
<accession>A0A6N6WBQ7</accession>
<evidence type="ECO:0000313" key="2">
    <source>
        <dbReference type="Proteomes" id="UP000463700"/>
    </source>
</evidence>
<sequence length="75" mass="8254">MLVKLMMVRLVMMPHRGVSFVAMHVGERHRRGSECGYEQNSKSFLENVFHGNPDGSKGVSDERCNATGDCDAGIA</sequence>